<organism evidence="3 4">
    <name type="scientific">Deinococcus aetherius</name>
    <dbReference type="NCBI Taxonomy" id="200252"/>
    <lineage>
        <taxon>Bacteria</taxon>
        <taxon>Thermotogati</taxon>
        <taxon>Deinococcota</taxon>
        <taxon>Deinococci</taxon>
        <taxon>Deinococcales</taxon>
        <taxon>Deinococcaceae</taxon>
        <taxon>Deinococcus</taxon>
    </lineage>
</organism>
<gene>
    <name evidence="3" type="ORF">DAETH_29680</name>
</gene>
<reference evidence="3" key="1">
    <citation type="submission" date="2022-07" db="EMBL/GenBank/DDBJ databases">
        <title>Complete Genome Sequence of the Radioresistant Bacterium Deinococcus aetherius ST0316, Isolated from the Air Dust collected in Lower Stratosphere above Japan.</title>
        <authorList>
            <person name="Satoh K."/>
            <person name="Hagiwara K."/>
            <person name="Katsumata K."/>
            <person name="Kubo A."/>
            <person name="Yokobori S."/>
            <person name="Yamagishi A."/>
            <person name="Oono Y."/>
            <person name="Narumi I."/>
        </authorList>
    </citation>
    <scope>NUCLEOTIDE SEQUENCE</scope>
    <source>
        <strain evidence="3">ST0316</strain>
    </source>
</reference>
<keyword evidence="1 3" id="KW-0378">Hydrolase</keyword>
<evidence type="ECO:0000313" key="3">
    <source>
        <dbReference type="EMBL" id="BDP42999.1"/>
    </source>
</evidence>
<dbReference type="RefSeq" id="WP_264775670.1">
    <property type="nucleotide sequence ID" value="NZ_AP026560.1"/>
</dbReference>
<dbReference type="SUPFAM" id="SSF53474">
    <property type="entry name" value="alpha/beta-Hydrolases"/>
    <property type="match status" value="1"/>
</dbReference>
<dbReference type="PRINTS" id="PR00412">
    <property type="entry name" value="EPOXHYDRLASE"/>
</dbReference>
<dbReference type="InterPro" id="IPR000073">
    <property type="entry name" value="AB_hydrolase_1"/>
</dbReference>
<dbReference type="EMBL" id="AP026560">
    <property type="protein sequence ID" value="BDP42999.1"/>
    <property type="molecule type" value="Genomic_DNA"/>
</dbReference>
<dbReference type="Pfam" id="PF00561">
    <property type="entry name" value="Abhydrolase_1"/>
    <property type="match status" value="1"/>
</dbReference>
<feature type="domain" description="AB hydrolase-1" evidence="2">
    <location>
        <begin position="28"/>
        <end position="267"/>
    </location>
</feature>
<evidence type="ECO:0000256" key="1">
    <source>
        <dbReference type="ARBA" id="ARBA00022801"/>
    </source>
</evidence>
<dbReference type="InterPro" id="IPR029058">
    <property type="entry name" value="AB_hydrolase_fold"/>
</dbReference>
<evidence type="ECO:0000259" key="2">
    <source>
        <dbReference type="Pfam" id="PF00561"/>
    </source>
</evidence>
<keyword evidence="4" id="KW-1185">Reference proteome</keyword>
<dbReference type="PRINTS" id="PR00111">
    <property type="entry name" value="ABHYDROLASE"/>
</dbReference>
<dbReference type="Gene3D" id="3.40.50.1820">
    <property type="entry name" value="alpha/beta hydrolase"/>
    <property type="match status" value="1"/>
</dbReference>
<protein>
    <submittedName>
        <fullName evidence="3">Epoxide hydrolase</fullName>
    </submittedName>
</protein>
<dbReference type="Proteomes" id="UP001064971">
    <property type="component" value="Chromosome"/>
</dbReference>
<proteinExistence type="predicted"/>
<name>A0ABM8AH18_9DEIO</name>
<accession>A0ABM8AH18</accession>
<dbReference type="GO" id="GO:0016787">
    <property type="term" value="F:hydrolase activity"/>
    <property type="evidence" value="ECO:0007669"/>
    <property type="project" value="UniProtKB-KW"/>
</dbReference>
<dbReference type="InterPro" id="IPR000639">
    <property type="entry name" value="Epox_hydrolase-like"/>
</dbReference>
<sequence length="290" mass="33123">MPTHHQIVVNGVRLHYVEVGNPQGPLAVLLHGFPEFWRAWERQIEPLARAGFRVVVPDLRGYNLSEKPPGVSAYRVGTLQEDVAALIRALGQGRAHVVGHDWGGIVAWALAIRQPEVVDRLVILNAPHPARARQVARKPAQWRRSWYIFFFQLPWLPERFLHRFGAWALHGTNPQAYTDEDRRLYREAWDQPGAATAMINYYRALRRSRRARRESASGAQVRVPTLVIWGQRDVALLPELADGLDRWVPDLRVVRLPRASHWVMRDEPVRVNNLLVEFLSGALVEASVPT</sequence>
<dbReference type="PANTHER" id="PTHR43329">
    <property type="entry name" value="EPOXIDE HYDROLASE"/>
    <property type="match status" value="1"/>
</dbReference>
<evidence type="ECO:0000313" key="4">
    <source>
        <dbReference type="Proteomes" id="UP001064971"/>
    </source>
</evidence>